<dbReference type="InterPro" id="IPR003206">
    <property type="entry name" value="Diol/glycerol_deHydtase_lsu"/>
</dbReference>
<organism evidence="2">
    <name type="scientific">freshwater metagenome</name>
    <dbReference type="NCBI Taxonomy" id="449393"/>
    <lineage>
        <taxon>unclassified sequences</taxon>
        <taxon>metagenomes</taxon>
        <taxon>ecological metagenomes</taxon>
    </lineage>
</organism>
<protein>
    <submittedName>
        <fullName evidence="2">Unannotated protein</fullName>
    </submittedName>
</protein>
<sequence length="748" mass="79850">MTQARPIGRFRFMDEQRVNLDGFAREDPQLGLVAFNSPSDPTPSLVIEGGVVIEMDSKPAADFDIVDAFIATHALDHAVAQEAMALDDLDYARMIVDPNVARAEVVRLAGGMTPAKLARALATLRPAELVIAMTKCRARRTPSNQAHVTNRSDDPLLLAADAATAAAFGFRELETTVPVLGDAPSNAIAVSIGAAVGSPGILIQCSVEEALELELGMRGLVSYAETVSLYGTEQIFIDGDDTPWSKAFLTSAYASRGIKMRVTSGGGSEALMGSAEGCSMFYLEARCVALARAIGSQGVQNGGIDSASVAGSVPGGVRSLMAENLMVMVRNLEACTGNDALMSESDVRRTSRTHPIFIGGSDFICSGFGSIQRYDNMFGPSQWNSEDIDDFLAMQRDWGVDAGLRTAAEPDVARLRRRAAEAVRDVYRVLGLADFTDEWLEQAVDAAGSKDVPDADLMTPLTASRLIRDTNVTMLDVIRALDDCGYDIEAQRLLEMLHARVEGHYLQTAAIFTEGMQVLSLVTDPNDYTGPGTGYTPTAARQLEIDSIRQQKSVDDLRGSQQAAASARLSATGFASPGTDPRDVVIGVSPATARAIWRTLCGLTVDEALDELLAGLEEEGCTGRIVRFNDTIDLGLIGLKAARLAGSGIGIGLQAKGTALIHRRDLTPLANLELYSVAPSLTRGAYRQMGINAGRHAKGSTPEPGRNPYSDEAIEARYHTTVVALVAIERECCDPAGFPESLTLAEER</sequence>
<proteinExistence type="predicted"/>
<dbReference type="Pfam" id="PF02286">
    <property type="entry name" value="Dehydratase_LU"/>
    <property type="match status" value="1"/>
</dbReference>
<reference evidence="2" key="1">
    <citation type="submission" date="2020-05" db="EMBL/GenBank/DDBJ databases">
        <authorList>
            <person name="Chiriac C."/>
            <person name="Salcher M."/>
            <person name="Ghai R."/>
            <person name="Kavagutti S V."/>
        </authorList>
    </citation>
    <scope>NUCLEOTIDE SEQUENCE</scope>
</reference>
<dbReference type="InterPro" id="IPR016176">
    <property type="entry name" value="Cbl-dep_enz_cat"/>
</dbReference>
<dbReference type="InterPro" id="IPR010254">
    <property type="entry name" value="B12-dep_deHydtase_bsu"/>
</dbReference>
<gene>
    <name evidence="2" type="ORF">UFOPK3402_00550</name>
</gene>
<feature type="domain" description="Diol/glycerol dehydratase large subunit" evidence="1">
    <location>
        <begin position="8"/>
        <end position="555"/>
    </location>
</feature>
<dbReference type="EMBL" id="CAFBLS010000048">
    <property type="protein sequence ID" value="CAB4868065.1"/>
    <property type="molecule type" value="Genomic_DNA"/>
</dbReference>
<dbReference type="SUPFAM" id="SSF51703">
    <property type="entry name" value="Cobalamin (vitamin B12)-dependent enzymes"/>
    <property type="match status" value="1"/>
</dbReference>
<name>A0A6J7DGQ1_9ZZZZ</name>
<accession>A0A6J7DGQ1</accession>
<evidence type="ECO:0000259" key="1">
    <source>
        <dbReference type="Pfam" id="PF02286"/>
    </source>
</evidence>
<dbReference type="Gene3D" id="3.20.20.350">
    <property type="entry name" value="Diol/glycerol dehydratase, large subunit"/>
    <property type="match status" value="1"/>
</dbReference>
<dbReference type="GO" id="GO:0016836">
    <property type="term" value="F:hydro-lyase activity"/>
    <property type="evidence" value="ECO:0007669"/>
    <property type="project" value="InterPro"/>
</dbReference>
<dbReference type="SUPFAM" id="SSF52968">
    <property type="entry name" value="B12-dependent dehydatase associated subunit"/>
    <property type="match status" value="1"/>
</dbReference>
<dbReference type="Pfam" id="PF02288">
    <property type="entry name" value="Dehydratase_MU"/>
    <property type="match status" value="1"/>
</dbReference>
<dbReference type="AlphaFoldDB" id="A0A6J7DGQ1"/>
<dbReference type="InterPro" id="IPR036999">
    <property type="entry name" value="Diol/glycerol_deHase_lsu_sf"/>
</dbReference>
<dbReference type="GO" id="GO:0031419">
    <property type="term" value="F:cobalamin binding"/>
    <property type="evidence" value="ECO:0007669"/>
    <property type="project" value="InterPro"/>
</dbReference>
<dbReference type="InterPro" id="IPR003208">
    <property type="entry name" value="Dehydtase/Dehydtase_re"/>
</dbReference>
<evidence type="ECO:0000313" key="2">
    <source>
        <dbReference type="EMBL" id="CAB4868065.1"/>
    </source>
</evidence>
<dbReference type="NCBIfam" id="NF011979">
    <property type="entry name" value="PRK15444.1"/>
    <property type="match status" value="1"/>
</dbReference>
<dbReference type="Gene3D" id="3.40.50.10150">
    <property type="entry name" value="B12-dependent dehydatase associated subunit"/>
    <property type="match status" value="1"/>
</dbReference>